<feature type="chain" id="PRO_5011462212" evidence="1">
    <location>
        <begin position="19"/>
        <end position="108"/>
    </location>
</feature>
<evidence type="ECO:0000313" key="2">
    <source>
        <dbReference type="EMBL" id="SEB05559.1"/>
    </source>
</evidence>
<gene>
    <name evidence="2" type="ORF">SAMN05444370_1416</name>
</gene>
<name>A0A1H4G7J1_9RHOB</name>
<sequence>MIRAALIALALLTGPALAHRLNVFAWIDGGEVVVEAKFASGARPRVGMVRVYDGADALIRTMGVDENGSARFPLEGAGQGLRIEVDAGDGHEDYWILTPDDIARQTGG</sequence>
<evidence type="ECO:0000256" key="1">
    <source>
        <dbReference type="SAM" id="SignalP"/>
    </source>
</evidence>
<reference evidence="2 3" key="1">
    <citation type="submission" date="2016-10" db="EMBL/GenBank/DDBJ databases">
        <authorList>
            <person name="de Groot N.N."/>
        </authorList>
    </citation>
    <scope>NUCLEOTIDE SEQUENCE [LARGE SCALE GENOMIC DNA]</scope>
    <source>
        <strain evidence="2 3">DSM 15345</strain>
    </source>
</reference>
<dbReference type="Proteomes" id="UP000198703">
    <property type="component" value="Unassembled WGS sequence"/>
</dbReference>
<dbReference type="EMBL" id="FNQM01000041">
    <property type="protein sequence ID" value="SEB05559.1"/>
    <property type="molecule type" value="Genomic_DNA"/>
</dbReference>
<proteinExistence type="predicted"/>
<organism evidence="2 3">
    <name type="scientific">Rubrimonas cliftonensis</name>
    <dbReference type="NCBI Taxonomy" id="89524"/>
    <lineage>
        <taxon>Bacteria</taxon>
        <taxon>Pseudomonadati</taxon>
        <taxon>Pseudomonadota</taxon>
        <taxon>Alphaproteobacteria</taxon>
        <taxon>Rhodobacterales</taxon>
        <taxon>Paracoccaceae</taxon>
        <taxon>Rubrimonas</taxon>
    </lineage>
</organism>
<evidence type="ECO:0000313" key="3">
    <source>
        <dbReference type="Proteomes" id="UP000198703"/>
    </source>
</evidence>
<keyword evidence="3" id="KW-1185">Reference proteome</keyword>
<dbReference type="OrthoDB" id="7651677at2"/>
<keyword evidence="1" id="KW-0732">Signal</keyword>
<dbReference type="AlphaFoldDB" id="A0A1H4G7J1"/>
<accession>A0A1H4G7J1</accession>
<dbReference type="RefSeq" id="WP_093256755.1">
    <property type="nucleotide sequence ID" value="NZ_FNQM01000041.1"/>
</dbReference>
<protein>
    <submittedName>
        <fullName evidence="2">Nickel transport protein</fullName>
    </submittedName>
</protein>
<dbReference type="STRING" id="89524.SAMN05444370_1416"/>
<feature type="signal peptide" evidence="1">
    <location>
        <begin position="1"/>
        <end position="18"/>
    </location>
</feature>